<dbReference type="EMBL" id="BARS01021974">
    <property type="protein sequence ID" value="GAG09762.1"/>
    <property type="molecule type" value="Genomic_DNA"/>
</dbReference>
<comment type="caution">
    <text evidence="1">The sequence shown here is derived from an EMBL/GenBank/DDBJ whole genome shotgun (WGS) entry which is preliminary data.</text>
</comment>
<proteinExistence type="predicted"/>
<name>X0VET2_9ZZZZ</name>
<organism evidence="1">
    <name type="scientific">marine sediment metagenome</name>
    <dbReference type="NCBI Taxonomy" id="412755"/>
    <lineage>
        <taxon>unclassified sequences</taxon>
        <taxon>metagenomes</taxon>
        <taxon>ecological metagenomes</taxon>
    </lineage>
</organism>
<accession>X0VET2</accession>
<reference evidence="1" key="1">
    <citation type="journal article" date="2014" name="Front. Microbiol.">
        <title>High frequency of phylogenetically diverse reductive dehalogenase-homologous genes in deep subseafloor sedimentary metagenomes.</title>
        <authorList>
            <person name="Kawai M."/>
            <person name="Futagami T."/>
            <person name="Toyoda A."/>
            <person name="Takaki Y."/>
            <person name="Nishi S."/>
            <person name="Hori S."/>
            <person name="Arai W."/>
            <person name="Tsubouchi T."/>
            <person name="Morono Y."/>
            <person name="Uchiyama I."/>
            <person name="Ito T."/>
            <person name="Fujiyama A."/>
            <person name="Inagaki F."/>
            <person name="Takami H."/>
        </authorList>
    </citation>
    <scope>NUCLEOTIDE SEQUENCE</scope>
    <source>
        <strain evidence="1">Expedition CK06-06</strain>
    </source>
</reference>
<evidence type="ECO:0000313" key="1">
    <source>
        <dbReference type="EMBL" id="GAG09762.1"/>
    </source>
</evidence>
<gene>
    <name evidence="1" type="ORF">S01H1_35191</name>
</gene>
<protein>
    <submittedName>
        <fullName evidence="1">Uncharacterized protein</fullName>
    </submittedName>
</protein>
<sequence length="61" mass="6623">MAPKENGGSVCGSNVRIGSFADLQRPQKHRLLSTQIETFSTQRPECVGKLTTLMARASYPG</sequence>
<dbReference type="AlphaFoldDB" id="X0VET2"/>